<keyword evidence="2" id="KW-0596">Phosphopantetheine</keyword>
<dbReference type="Pfam" id="PF00550">
    <property type="entry name" value="PP-binding"/>
    <property type="match status" value="2"/>
</dbReference>
<dbReference type="Gene3D" id="3.30.559.30">
    <property type="entry name" value="Nonribosomal peptide synthetase, condensation domain"/>
    <property type="match status" value="3"/>
</dbReference>
<evidence type="ECO:0000256" key="3">
    <source>
        <dbReference type="ARBA" id="ARBA00022553"/>
    </source>
</evidence>
<dbReference type="InterPro" id="IPR045851">
    <property type="entry name" value="AMP-bd_C_sf"/>
</dbReference>
<feature type="domain" description="Carrier" evidence="4">
    <location>
        <begin position="2047"/>
        <end position="2124"/>
    </location>
</feature>
<dbReference type="InterPro" id="IPR001242">
    <property type="entry name" value="Condensation_dom"/>
</dbReference>
<dbReference type="InterPro" id="IPR010071">
    <property type="entry name" value="AA_adenyl_dom"/>
</dbReference>
<organism evidence="5 6">
    <name type="scientific">Motilimonas cestriensis</name>
    <dbReference type="NCBI Taxonomy" id="2742685"/>
    <lineage>
        <taxon>Bacteria</taxon>
        <taxon>Pseudomonadati</taxon>
        <taxon>Pseudomonadota</taxon>
        <taxon>Gammaproteobacteria</taxon>
        <taxon>Alteromonadales</taxon>
        <taxon>Alteromonadales genera incertae sedis</taxon>
        <taxon>Motilimonas</taxon>
    </lineage>
</organism>
<evidence type="ECO:0000256" key="2">
    <source>
        <dbReference type="ARBA" id="ARBA00022450"/>
    </source>
</evidence>
<feature type="domain" description="Carrier" evidence="4">
    <location>
        <begin position="1042"/>
        <end position="1115"/>
    </location>
</feature>
<dbReference type="RefSeq" id="WP_233054756.1">
    <property type="nucleotide sequence ID" value="NZ_JAIMJA010000029.1"/>
</dbReference>
<name>A0ABS8WGW0_9GAMM</name>
<dbReference type="InterPro" id="IPR036736">
    <property type="entry name" value="ACP-like_sf"/>
</dbReference>
<comment type="cofactor">
    <cofactor evidence="1">
        <name>pantetheine 4'-phosphate</name>
        <dbReference type="ChEBI" id="CHEBI:47942"/>
    </cofactor>
</comment>
<dbReference type="InterPro" id="IPR020845">
    <property type="entry name" value="AMP-binding_CS"/>
</dbReference>
<dbReference type="InterPro" id="IPR044894">
    <property type="entry name" value="TubC_N_sf"/>
</dbReference>
<dbReference type="InterPro" id="IPR020806">
    <property type="entry name" value="PKS_PP-bd"/>
</dbReference>
<gene>
    <name evidence="5" type="ORF">K6Y31_19705</name>
</gene>
<protein>
    <submittedName>
        <fullName evidence="5">Amino acid adenylation domain-containing protein</fullName>
    </submittedName>
</protein>
<proteinExistence type="predicted"/>
<dbReference type="SUPFAM" id="SSF47336">
    <property type="entry name" value="ACP-like"/>
    <property type="match status" value="2"/>
</dbReference>
<dbReference type="PANTHER" id="PTHR45527:SF1">
    <property type="entry name" value="FATTY ACID SYNTHASE"/>
    <property type="match status" value="1"/>
</dbReference>
<dbReference type="Gene3D" id="3.40.50.12780">
    <property type="entry name" value="N-terminal domain of ligase-like"/>
    <property type="match status" value="1"/>
</dbReference>
<dbReference type="InterPro" id="IPR006162">
    <property type="entry name" value="Ppantetheine_attach_site"/>
</dbReference>
<dbReference type="PANTHER" id="PTHR45527">
    <property type="entry name" value="NONRIBOSOMAL PEPTIDE SYNTHETASE"/>
    <property type="match status" value="1"/>
</dbReference>
<accession>A0ABS8WGW0</accession>
<dbReference type="CDD" id="cd19531">
    <property type="entry name" value="LCL_NRPS-like"/>
    <property type="match status" value="1"/>
</dbReference>
<dbReference type="SUPFAM" id="SSF52777">
    <property type="entry name" value="CoA-dependent acyltransferases"/>
    <property type="match status" value="6"/>
</dbReference>
<dbReference type="InterPro" id="IPR041464">
    <property type="entry name" value="TubC_N"/>
</dbReference>
<dbReference type="SMART" id="SM00823">
    <property type="entry name" value="PKS_PP"/>
    <property type="match status" value="2"/>
</dbReference>
<dbReference type="InterPro" id="IPR000873">
    <property type="entry name" value="AMP-dep_synth/lig_dom"/>
</dbReference>
<dbReference type="Pfam" id="PF18563">
    <property type="entry name" value="TubC_N"/>
    <property type="match status" value="1"/>
</dbReference>
<keyword evidence="3" id="KW-0597">Phosphoprotein</keyword>
<dbReference type="Pfam" id="PF00501">
    <property type="entry name" value="AMP-binding"/>
    <property type="match status" value="1"/>
</dbReference>
<dbReference type="Gene3D" id="1.10.1200.10">
    <property type="entry name" value="ACP-like"/>
    <property type="match status" value="2"/>
</dbReference>
<dbReference type="InterPro" id="IPR009081">
    <property type="entry name" value="PP-bd_ACP"/>
</dbReference>
<evidence type="ECO:0000259" key="4">
    <source>
        <dbReference type="PROSITE" id="PS50075"/>
    </source>
</evidence>
<dbReference type="Gene3D" id="3.30.559.10">
    <property type="entry name" value="Chloramphenicol acetyltransferase-like domain"/>
    <property type="match status" value="3"/>
</dbReference>
<dbReference type="Gene3D" id="1.10.10.1830">
    <property type="entry name" value="Non-ribosomal peptide synthase, adenylation domain"/>
    <property type="match status" value="1"/>
</dbReference>
<dbReference type="Proteomes" id="UP001201273">
    <property type="component" value="Unassembled WGS sequence"/>
</dbReference>
<comment type="caution">
    <text evidence="5">The sequence shown here is derived from an EMBL/GenBank/DDBJ whole genome shotgun (WGS) entry which is preliminary data.</text>
</comment>
<dbReference type="InterPro" id="IPR042099">
    <property type="entry name" value="ANL_N_sf"/>
</dbReference>
<dbReference type="EMBL" id="JAIMJA010000029">
    <property type="protein sequence ID" value="MCE2597006.1"/>
    <property type="molecule type" value="Genomic_DNA"/>
</dbReference>
<sequence length="2137" mass="237391">MTDIISLLTALERQGVRLMLNEQGQLTSQSSKAAMTPAIGQQIKMNKDAIVDCLAAKGRFEQPIKATGQSIGPLSSSQSGLWFIEQYEENSHLYNMPVHFRLTGQLDVAALQYSFNSLVQKHASLRTRFVKNAQGKGEQHISSSGALQINHKNLMHLPIGEREAKLKQLVIDDINQPFALAAGELTRVTLVQLQQDEHLLMLTQHHIISDGWSVKNMFADLKQAFLAFQNGQRTSPEGAFPAVTPTKLNYLDYANWFNSADFLDYHNLHKAFWVERLRGIPEVHSLPLDKPRPAHHNNDGALVFSAIELSTWERFKHLCQRYSTSNYIGLHSVFSLLMARVSANNDIVIGTPLAYRERHEIEDVVGFFVNTIVLRTQVPEQQSFADYLKACREQDLAAFDHQLYRFEALSEAIGADRTTAINPIFQIMLVYQAKVDFNDLIPGCGAVEEPSPVLPAKTDISLKVTELVDGVKLEWLYSTGIFEHQMVQNLADTFVRLLESVLASPEQDIWQLPIIANDYEQRVAAQLAALPSDYQRAGLGDTCLAHHLFEHAAQNYPEHLAVRCQDQALTYAELEQQANQLAHWLQQQGVGKEQRIGIVALRDEVFPIAALAIWKAGGAYVPLDPDYPPERLTHIINDAELTFILAPSATFAQQHPHLSATIIDLSGPESRAAIALCPATSVELSSPQLAQPNQLAYVIYTSGSTGLPKGVMVEHGAFVNLMQDHLQRLQINAESVMFNCMSLSFDAGNMTAMLPLMAGATLAFGEPNERLLTHSETLKATHMIISTALFAALPVQPLSYLRVVAIGGEACPTKLVDNWASQLTLHNMYGPTEFTVTALVQPLLKGAPVTIGHSIQHCAAVVLDGCGNLCAQGVPGELCLAGIGLARGYLNQPELTERVFTEQWVAGQRVRLYHTGDKARVRHNGEVEFMGRLDQQVKLRGYRIELGEIESQLAQVAPYIQQVKALVVEQGNNPILVAYASCKANAQRAPSSDILRAVAAKLPEYMVPVHLMFVDTMPLNPNGKVDVTALPALTIRQGANDEPASESERQVLDLWRKILNCDCGVEDDFFRLGGDSILSIQLTTQLRAAGFECSVKDVFESKTVRRLCQHLQQQQTELMTIDAETGVLTGEFPILPIQAWFNEQAYVEPNHWNQAVILEIPDLNDSELSAMMEQLMLHHDALRLSLSAGMGGETQRYSDLPVIPPLTQLNASQLSESELYDALTQLQGEMDYSQGKVLAWARISGHPLAQHGLFLAFHHWVIDAVSWRIISEDLRALAQGHRLPAKTSSLRQWGEGLANYAASNESQFDYWLGQSQGVDYQDLRTHAALPSLRQAVKLSLSKAQTQDLIHHCHQAFNTEVNDLLIAALTKTLTDMGWGENHIIMLEGHGREAIAERLDVSRTVGWFTSTYPVKMKADTELSRLIKQCKEQVRSVPLKGVGFNAFRQFHPEGKRLTISPIVFNYLGLQTQQQGQWRPLPIEPGQVMSALNQPAELISLHGGIINGQLTLRQVGALAYPLSQRFMGQLTDNILALISHCQQVYKKVGEQKTCSDYPLVKLSQGYLEQLQAQQNIAMLLPASSLQQSMWAHRQRCPNDDAYHLQTPITYRQRLNINAYQQAWLSAIARFPALRVVLIEGDGGKEHTPLIQLVRAYSDHLTLPISVTDLCQSEDPARIISSYKADDLARGFNLSQGPLLRIAVFKLSQQEFEVVFSCHHAIIDGWSGPRLFAAVHQAYANIMRSAATELSKGDQVLTSVEPDHAYLEQAAYGVKQAARVATYWQEKGVEQQFANDLTGLFESDFSAVTQQSPAVVRQSLNVEQQAQLALLAQKVGVTTSVVVQYAWHRLIARMTGALTTIVGNVTSGRDLPVDRIGESVGLYINSLPLILSWPDGNEVSAITLGDHITQLQTELMSVNQHATQSLIGLQRGRGRLFQSLFVYENYPRPSAKRDQNSASDELLQPEFGAAYEKVEFPLNLVVSEMSGVTQLRFEFDRHQIEPTRAEYVLSLWLAELNEVIAQDWQTPVTVLVSGDGSRQTTTSNSDTSLAFSPSSATAQQVLSLWCDVAGLPLSERYWQWPLSECAIDSLNVIRLAARLSERFAAEVSISEVYQYPTPAAMTDYLMSHLLENHRQGGCYEPA</sequence>
<dbReference type="SUPFAM" id="SSF56801">
    <property type="entry name" value="Acetyl-CoA synthetase-like"/>
    <property type="match status" value="1"/>
</dbReference>
<dbReference type="NCBIfam" id="TIGR01733">
    <property type="entry name" value="AA-adenyl-dom"/>
    <property type="match status" value="1"/>
</dbReference>
<reference evidence="5 6" key="1">
    <citation type="journal article" date="2022" name="Environ. Microbiol. Rep.">
        <title>Eco-phylogenetic analyses reveal divergent evolution of vitamin B12 metabolism in the marine bacterial family 'Psychromonadaceae'.</title>
        <authorList>
            <person name="Jin X."/>
            <person name="Yang Y."/>
            <person name="Cao H."/>
            <person name="Gao B."/>
            <person name="Zhao Z."/>
        </authorList>
    </citation>
    <scope>NUCLEOTIDE SEQUENCE [LARGE SCALE GENOMIC DNA]</scope>
    <source>
        <strain evidence="5 6">MKS20</strain>
    </source>
</reference>
<dbReference type="PROSITE" id="PS00455">
    <property type="entry name" value="AMP_BINDING"/>
    <property type="match status" value="1"/>
</dbReference>
<dbReference type="PROSITE" id="PS00012">
    <property type="entry name" value="PHOSPHOPANTETHEINE"/>
    <property type="match status" value="1"/>
</dbReference>
<evidence type="ECO:0000313" key="6">
    <source>
        <dbReference type="Proteomes" id="UP001201273"/>
    </source>
</evidence>
<dbReference type="Gene3D" id="3.30.300.30">
    <property type="match status" value="1"/>
</dbReference>
<dbReference type="CDD" id="cd05930">
    <property type="entry name" value="A_NRPS"/>
    <property type="match status" value="1"/>
</dbReference>
<evidence type="ECO:0000313" key="5">
    <source>
        <dbReference type="EMBL" id="MCE2597006.1"/>
    </source>
</evidence>
<keyword evidence="6" id="KW-1185">Reference proteome</keyword>
<dbReference type="PROSITE" id="PS50075">
    <property type="entry name" value="CARRIER"/>
    <property type="match status" value="2"/>
</dbReference>
<dbReference type="Pfam" id="PF00668">
    <property type="entry name" value="Condensation"/>
    <property type="match status" value="3"/>
</dbReference>
<dbReference type="InterPro" id="IPR023213">
    <property type="entry name" value="CAT-like_dom_sf"/>
</dbReference>
<evidence type="ECO:0000256" key="1">
    <source>
        <dbReference type="ARBA" id="ARBA00001957"/>
    </source>
</evidence>